<dbReference type="AlphaFoldDB" id="A0A832ZSX8"/>
<reference evidence="1" key="1">
    <citation type="journal article" date="2020" name="ISME J.">
        <title>Gammaproteobacteria mediating utilization of methyl-, sulfur- and petroleum organic compounds in deep ocean hydrothermal plumes.</title>
        <authorList>
            <person name="Zhou Z."/>
            <person name="Liu Y."/>
            <person name="Pan J."/>
            <person name="Cron B.R."/>
            <person name="Toner B.M."/>
            <person name="Anantharaman K."/>
            <person name="Breier J.A."/>
            <person name="Dick G.J."/>
            <person name="Li M."/>
        </authorList>
    </citation>
    <scope>NUCLEOTIDE SEQUENCE</scope>
    <source>
        <strain evidence="1">SZUA-1523</strain>
    </source>
</reference>
<dbReference type="Proteomes" id="UP000600071">
    <property type="component" value="Unassembled WGS sequence"/>
</dbReference>
<organism evidence="1 2">
    <name type="scientific">Pyrodictium delaneyi</name>
    <dbReference type="NCBI Taxonomy" id="1273541"/>
    <lineage>
        <taxon>Archaea</taxon>
        <taxon>Thermoproteota</taxon>
        <taxon>Thermoprotei</taxon>
        <taxon>Desulfurococcales</taxon>
        <taxon>Pyrodictiaceae</taxon>
        <taxon>Pyrodictium</taxon>
    </lineage>
</organism>
<dbReference type="EMBL" id="DQVR01000026">
    <property type="protein sequence ID" value="HIQ23604.1"/>
    <property type="molecule type" value="Genomic_DNA"/>
</dbReference>
<gene>
    <name evidence="1" type="ORF">EYH50_00975</name>
</gene>
<proteinExistence type="predicted"/>
<comment type="caution">
    <text evidence="1">The sequence shown here is derived from an EMBL/GenBank/DDBJ whole genome shotgun (WGS) entry which is preliminary data.</text>
</comment>
<accession>A0A832ZSX8</accession>
<protein>
    <submittedName>
        <fullName evidence="1">Uncharacterized protein</fullName>
    </submittedName>
</protein>
<name>A0A832ZSX8_9CREN</name>
<evidence type="ECO:0000313" key="1">
    <source>
        <dbReference type="EMBL" id="HIQ23604.1"/>
    </source>
</evidence>
<evidence type="ECO:0000313" key="2">
    <source>
        <dbReference type="Proteomes" id="UP000600071"/>
    </source>
</evidence>
<sequence>MALQRPRRLDFLRHIVNRILAESGAPRQLVDDVRRMVGRAEDKYKFNAFGGNVERLADYLHGRDFDDLVALVRADRSGQGTELLKRILEEAKKAYSDVPEVVEAIEARLRELEAHETPKTKSKAAALYSVLRDLEKLKAKVEFDEEKNTVQVTALDGKFTATVSYDEKSNAFILTYRAEGTAELSSPSEVQEYLKKMLSTLQGK</sequence>